<dbReference type="GO" id="GO:0042575">
    <property type="term" value="C:DNA polymerase complex"/>
    <property type="evidence" value="ECO:0007669"/>
    <property type="project" value="UniProtKB-ARBA"/>
</dbReference>
<dbReference type="InterPro" id="IPR043502">
    <property type="entry name" value="DNA/RNA_pol_sf"/>
</dbReference>
<organism evidence="1 2">
    <name type="scientific">Loxostege sticticalis</name>
    <name type="common">Beet webworm moth</name>
    <dbReference type="NCBI Taxonomy" id="481309"/>
    <lineage>
        <taxon>Eukaryota</taxon>
        <taxon>Metazoa</taxon>
        <taxon>Ecdysozoa</taxon>
        <taxon>Arthropoda</taxon>
        <taxon>Hexapoda</taxon>
        <taxon>Insecta</taxon>
        <taxon>Pterygota</taxon>
        <taxon>Neoptera</taxon>
        <taxon>Endopterygota</taxon>
        <taxon>Lepidoptera</taxon>
        <taxon>Glossata</taxon>
        <taxon>Ditrysia</taxon>
        <taxon>Pyraloidea</taxon>
        <taxon>Crambidae</taxon>
        <taxon>Pyraustinae</taxon>
        <taxon>Loxostege</taxon>
    </lineage>
</organism>
<dbReference type="Gene3D" id="3.30.420.10">
    <property type="entry name" value="Ribonuclease H-like superfamily/Ribonuclease H"/>
    <property type="match status" value="1"/>
</dbReference>
<proteinExistence type="predicted"/>
<dbReference type="SUPFAM" id="SSF53098">
    <property type="entry name" value="Ribonuclease H-like"/>
    <property type="match status" value="1"/>
</dbReference>
<comment type="caution">
    <text evidence="1">The sequence shown here is derived from an EMBL/GenBank/DDBJ whole genome shotgun (WGS) entry which is preliminary data.</text>
</comment>
<reference evidence="1 2" key="1">
    <citation type="submission" date="2024-06" db="EMBL/GenBank/DDBJ databases">
        <title>A chromosome-level genome assembly of beet webworm, Loxostege sticticalis.</title>
        <authorList>
            <person name="Zhang Y."/>
        </authorList>
    </citation>
    <scope>NUCLEOTIDE SEQUENCE [LARGE SCALE GENOMIC DNA]</scope>
    <source>
        <strain evidence="1">AQ028</strain>
        <tissue evidence="1">Male pupae</tissue>
    </source>
</reference>
<dbReference type="PANTHER" id="PTHR19446">
    <property type="entry name" value="REVERSE TRANSCRIPTASES"/>
    <property type="match status" value="1"/>
</dbReference>
<gene>
    <name evidence="1" type="ORF">ABMA28_015317</name>
</gene>
<evidence type="ECO:0008006" key="3">
    <source>
        <dbReference type="Google" id="ProtNLM"/>
    </source>
</evidence>
<dbReference type="SUPFAM" id="SSF56672">
    <property type="entry name" value="DNA/RNA polymerases"/>
    <property type="match status" value="1"/>
</dbReference>
<dbReference type="GO" id="GO:0071897">
    <property type="term" value="P:DNA biosynthetic process"/>
    <property type="evidence" value="ECO:0007669"/>
    <property type="project" value="UniProtKB-ARBA"/>
</dbReference>
<dbReference type="Proteomes" id="UP001549921">
    <property type="component" value="Unassembled WGS sequence"/>
</dbReference>
<evidence type="ECO:0000313" key="2">
    <source>
        <dbReference type="Proteomes" id="UP001549921"/>
    </source>
</evidence>
<dbReference type="InterPro" id="IPR012337">
    <property type="entry name" value="RNaseH-like_sf"/>
</dbReference>
<dbReference type="CDD" id="cd01650">
    <property type="entry name" value="RT_nLTR_like"/>
    <property type="match status" value="1"/>
</dbReference>
<dbReference type="EMBL" id="JBEDNZ010000007">
    <property type="protein sequence ID" value="KAL0839990.1"/>
    <property type="molecule type" value="Genomic_DNA"/>
</dbReference>
<evidence type="ECO:0000313" key="1">
    <source>
        <dbReference type="EMBL" id="KAL0839990.1"/>
    </source>
</evidence>
<name>A0ABD0T9E1_LOXSC</name>
<protein>
    <recommendedName>
        <fullName evidence="3">Reverse transcriptase domain-containing protein</fullName>
    </recommendedName>
</protein>
<dbReference type="InterPro" id="IPR036397">
    <property type="entry name" value="RNaseH_sf"/>
</dbReference>
<sequence length="481" mass="54712">MMVGRIFRCLRCFRLKCQPAQTIMGDLPSSRVNKSCRPFVSVGVDFAGHFNMKSSKLRNAKILKVYLCIFVCFTTKAVHLEVVSDLTTEAFLAALKRFVARRGLPKEICFSWTRLSGACSRIKNEHRCLQANSEGTRTCSGDFHSDLGKVRRERDDTITLKSGNLLYYREFLVHRSLINNIITIGSVSSRVAYLILRVSKSFQLELSNRFECLQSCQSVDEINNRSLRRDIRNFNTNCIEEAIERNKGSKVFARDVSVGQSQLTKLKTVDGNIASTKAEVLREIANFYGQLYTSVAIPVSSSAVDPKAKLTRHFTEGIPDISLYEIRIALKQHKNNKAPGEDRNTSELLQAGGTPVLKVLQKLFNFVLLEGITPEAWNRSVVVLFFKKGENTLLKNYRPISLLSYVYKLFSRDITNRLARRFDDFQPPEQAGFRKGFSTIDHIHTLWQVIQKTEEYNLPLCLAFVDYEKASDSIETWAVQG</sequence>
<dbReference type="AlphaFoldDB" id="A0ABD0T9E1"/>
<accession>A0ABD0T9E1</accession>